<reference evidence="1 2" key="1">
    <citation type="journal article" date="2016" name="Nat. Commun.">
        <title>Thousands of microbial genomes shed light on interconnected biogeochemical processes in an aquifer system.</title>
        <authorList>
            <person name="Anantharaman K."/>
            <person name="Brown C.T."/>
            <person name="Hug L.A."/>
            <person name="Sharon I."/>
            <person name="Castelle C.J."/>
            <person name="Probst A.J."/>
            <person name="Thomas B.C."/>
            <person name="Singh A."/>
            <person name="Wilkins M.J."/>
            <person name="Karaoz U."/>
            <person name="Brodie E.L."/>
            <person name="Williams K.H."/>
            <person name="Hubbard S.S."/>
            <person name="Banfield J.F."/>
        </authorList>
    </citation>
    <scope>NUCLEOTIDE SEQUENCE [LARGE SCALE GENOMIC DNA]</scope>
</reference>
<name>A0A1F5HZQ2_9BACT</name>
<comment type="caution">
    <text evidence="1">The sequence shown here is derived from an EMBL/GenBank/DDBJ whole genome shotgun (WGS) entry which is preliminary data.</text>
</comment>
<evidence type="ECO:0000313" key="2">
    <source>
        <dbReference type="Proteomes" id="UP000179227"/>
    </source>
</evidence>
<proteinExistence type="predicted"/>
<protein>
    <submittedName>
        <fullName evidence="1">Uncharacterized protein</fullName>
    </submittedName>
</protein>
<dbReference type="AlphaFoldDB" id="A0A1F5HZQ2"/>
<organism evidence="1 2">
    <name type="scientific">Candidatus Curtissbacteria bacterium RIFCSPLOWO2_01_FULL_42_26</name>
    <dbReference type="NCBI Taxonomy" id="1797729"/>
    <lineage>
        <taxon>Bacteria</taxon>
        <taxon>Candidatus Curtissiibacteriota</taxon>
    </lineage>
</organism>
<dbReference type="Proteomes" id="UP000179227">
    <property type="component" value="Unassembled WGS sequence"/>
</dbReference>
<sequence length="238" mass="27774">MVEEPIRRINPEQLSESDKKEILKEIEFLRERQDSGYVESVFKLLILAPELKERFTSERDMFFLKNVSSNFFVRFNALKLISPEDFQQAVEGIRNIDFREVAIEHAQKGNFAYLAHYKISFPGVFEQLNLSDFQQFIPGDIQQKQLTDRTKLASELRIIFPEFKRHSFVSDLSLEKLKEFFDGAERVGEWIAALDCAFDLYVLSADRIIVDDFGVHAVYESTAEFDIASPQLPEVRRF</sequence>
<evidence type="ECO:0000313" key="1">
    <source>
        <dbReference type="EMBL" id="OGE09602.1"/>
    </source>
</evidence>
<gene>
    <name evidence="1" type="ORF">A3A60_01585</name>
</gene>
<dbReference type="STRING" id="1797729.A3A60_01585"/>
<dbReference type="EMBL" id="MFBS01000018">
    <property type="protein sequence ID" value="OGE09602.1"/>
    <property type="molecule type" value="Genomic_DNA"/>
</dbReference>
<accession>A0A1F5HZQ2</accession>